<comment type="subcellular location">
    <subcellularLocation>
        <location evidence="1">Nucleus</location>
    </subcellularLocation>
</comment>
<protein>
    <recommendedName>
        <fullName evidence="7">TFIIF beta subunit HTH domain-containing protein</fullName>
    </recommendedName>
</protein>
<keyword evidence="6" id="KW-0539">Nucleus</keyword>
<keyword evidence="4" id="KW-0238">DNA-binding</keyword>
<dbReference type="InterPro" id="IPR040450">
    <property type="entry name" value="TFIIF_beta_HTH"/>
</dbReference>
<dbReference type="SUPFAM" id="SSF50916">
    <property type="entry name" value="Rap30/74 interaction domains"/>
    <property type="match status" value="1"/>
</dbReference>
<dbReference type="AlphaFoldDB" id="A0A835W3Y4"/>
<feature type="domain" description="TFIIF beta subunit HTH" evidence="7">
    <location>
        <begin position="237"/>
        <end position="300"/>
    </location>
</feature>
<reference evidence="8" key="1">
    <citation type="journal article" date="2020" name="bioRxiv">
        <title>Comparative genomics of Chlamydomonas.</title>
        <authorList>
            <person name="Craig R.J."/>
            <person name="Hasan A.R."/>
            <person name="Ness R.W."/>
            <person name="Keightley P.D."/>
        </authorList>
    </citation>
    <scope>NUCLEOTIDE SEQUENCE</scope>
    <source>
        <strain evidence="8">CCAP 11/173</strain>
    </source>
</reference>
<dbReference type="Pfam" id="PF02270">
    <property type="entry name" value="TFIIF_beta"/>
    <property type="match status" value="1"/>
</dbReference>
<dbReference type="InterPro" id="IPR003196">
    <property type="entry name" value="TFIIF_beta"/>
</dbReference>
<keyword evidence="9" id="KW-1185">Reference proteome</keyword>
<name>A0A835W3Y4_9CHLO</name>
<evidence type="ECO:0000256" key="4">
    <source>
        <dbReference type="ARBA" id="ARBA00023125"/>
    </source>
</evidence>
<dbReference type="Gene3D" id="1.10.10.10">
    <property type="entry name" value="Winged helix-like DNA-binding domain superfamily/Winged helix DNA-binding domain"/>
    <property type="match status" value="1"/>
</dbReference>
<dbReference type="PANTHER" id="PTHR10445:SF0">
    <property type="entry name" value="GENERAL TRANSCRIPTION FACTOR IIF SUBUNIT 2"/>
    <property type="match status" value="1"/>
</dbReference>
<comment type="caution">
    <text evidence="8">The sequence shown here is derived from an EMBL/GenBank/DDBJ whole genome shotgun (WGS) entry which is preliminary data.</text>
</comment>
<evidence type="ECO:0000313" key="9">
    <source>
        <dbReference type="Proteomes" id="UP000613740"/>
    </source>
</evidence>
<evidence type="ECO:0000313" key="8">
    <source>
        <dbReference type="EMBL" id="KAG2439677.1"/>
    </source>
</evidence>
<evidence type="ECO:0000256" key="3">
    <source>
        <dbReference type="ARBA" id="ARBA00023015"/>
    </source>
</evidence>
<evidence type="ECO:0000259" key="7">
    <source>
        <dbReference type="Pfam" id="PF02270"/>
    </source>
</evidence>
<dbReference type="EMBL" id="JAEHOD010000040">
    <property type="protein sequence ID" value="KAG2439677.1"/>
    <property type="molecule type" value="Genomic_DNA"/>
</dbReference>
<gene>
    <name evidence="8" type="ORF">HYH02_010558</name>
</gene>
<organism evidence="8 9">
    <name type="scientific">Chlamydomonas schloesseri</name>
    <dbReference type="NCBI Taxonomy" id="2026947"/>
    <lineage>
        <taxon>Eukaryota</taxon>
        <taxon>Viridiplantae</taxon>
        <taxon>Chlorophyta</taxon>
        <taxon>core chlorophytes</taxon>
        <taxon>Chlorophyceae</taxon>
        <taxon>CS clade</taxon>
        <taxon>Chlamydomonadales</taxon>
        <taxon>Chlamydomonadaceae</taxon>
        <taxon>Chlamydomonas</taxon>
    </lineage>
</organism>
<keyword evidence="3" id="KW-0805">Transcription regulation</keyword>
<dbReference type="OrthoDB" id="26094at2759"/>
<evidence type="ECO:0000256" key="5">
    <source>
        <dbReference type="ARBA" id="ARBA00023163"/>
    </source>
</evidence>
<dbReference type="Proteomes" id="UP000613740">
    <property type="component" value="Unassembled WGS sequence"/>
</dbReference>
<dbReference type="InterPro" id="IPR036390">
    <property type="entry name" value="WH_DNA-bd_sf"/>
</dbReference>
<dbReference type="GO" id="GO:0003677">
    <property type="term" value="F:DNA binding"/>
    <property type="evidence" value="ECO:0007669"/>
    <property type="project" value="UniProtKB-KW"/>
</dbReference>
<evidence type="ECO:0000256" key="2">
    <source>
        <dbReference type="ARBA" id="ARBA00009543"/>
    </source>
</evidence>
<dbReference type="InterPro" id="IPR011039">
    <property type="entry name" value="TFIIF_interaction"/>
</dbReference>
<sequence length="324" mass="34206">MSALDTRNADTTAWLVKVPVALAAVWKAACDQSMAGVVDDSSAEGAGQLLGRIVTEEGNVSFLELPETMHAEGIPKRFKLQSMPLPPGTGTDSRMHVLSYEAPAGGAAAAAAAAAAAVGSAGGAAAAPPGGGAAAGGGPKDLPKARVDGCVHQRLDMVPMVKDEQGQWVLDSEYLKLVRSRTERAAEKVRVVGSYDGLDLDNQIALKMQKQRLQKDIVERRKATEAAARADNLKRPRLEKEELEEILFRLFERNSAWAFKSLIAETRQPHMHLKAVLEGIATQQKRGPNKDKYELKPEYRPGNKQAAAAAAAAAAAGAGAGAGK</sequence>
<dbReference type="FunFam" id="1.10.10.10:FF:000035">
    <property type="entry name" value="General transcription factor IIF subunit 2"/>
    <property type="match status" value="1"/>
</dbReference>
<dbReference type="GO" id="GO:0005674">
    <property type="term" value="C:transcription factor TFIIF complex"/>
    <property type="evidence" value="ECO:0007669"/>
    <property type="project" value="InterPro"/>
</dbReference>
<keyword evidence="5" id="KW-0804">Transcription</keyword>
<dbReference type="SUPFAM" id="SSF46785">
    <property type="entry name" value="Winged helix' DNA-binding domain"/>
    <property type="match status" value="1"/>
</dbReference>
<dbReference type="PANTHER" id="PTHR10445">
    <property type="entry name" value="GENERAL TRANSCRIPTION FACTOR IIF SUBUNIT 2"/>
    <property type="match status" value="1"/>
</dbReference>
<proteinExistence type="inferred from homology"/>
<evidence type="ECO:0000256" key="1">
    <source>
        <dbReference type="ARBA" id="ARBA00004123"/>
    </source>
</evidence>
<dbReference type="GO" id="GO:0006367">
    <property type="term" value="P:transcription initiation at RNA polymerase II promoter"/>
    <property type="evidence" value="ECO:0007669"/>
    <property type="project" value="InterPro"/>
</dbReference>
<comment type="similarity">
    <text evidence="2">Belongs to the TFIIF beta subunit family.</text>
</comment>
<accession>A0A835W3Y4</accession>
<dbReference type="InterPro" id="IPR036388">
    <property type="entry name" value="WH-like_DNA-bd_sf"/>
</dbReference>
<evidence type="ECO:0000256" key="6">
    <source>
        <dbReference type="ARBA" id="ARBA00023242"/>
    </source>
</evidence>